<dbReference type="PANTHER" id="PTHR46032:SF4">
    <property type="entry name" value="CMP-N-ACETYLNEURAMINATE-BETA-GALACTOSAMIDE-ALPHA-2,3-SIALYLTRANSFERASE 2"/>
    <property type="match status" value="1"/>
</dbReference>
<protein>
    <submittedName>
        <fullName evidence="1">Uncharacterized protein</fullName>
    </submittedName>
</protein>
<evidence type="ECO:0000313" key="2">
    <source>
        <dbReference type="Proteomes" id="UP000287033"/>
    </source>
</evidence>
<organism evidence="1 2">
    <name type="scientific">Chiloscyllium punctatum</name>
    <name type="common">Brownbanded bambooshark</name>
    <name type="synonym">Hemiscyllium punctatum</name>
    <dbReference type="NCBI Taxonomy" id="137246"/>
    <lineage>
        <taxon>Eukaryota</taxon>
        <taxon>Metazoa</taxon>
        <taxon>Chordata</taxon>
        <taxon>Craniata</taxon>
        <taxon>Vertebrata</taxon>
        <taxon>Chondrichthyes</taxon>
        <taxon>Elasmobranchii</taxon>
        <taxon>Galeomorphii</taxon>
        <taxon>Galeoidea</taxon>
        <taxon>Orectolobiformes</taxon>
        <taxon>Hemiscylliidae</taxon>
        <taxon>Chiloscyllium</taxon>
    </lineage>
</organism>
<dbReference type="OrthoDB" id="10264956at2759"/>
<dbReference type="Gene3D" id="3.90.1480.20">
    <property type="entry name" value="Glycosyl transferase family 29"/>
    <property type="match status" value="1"/>
</dbReference>
<dbReference type="OMA" id="KTCACDH"/>
<name>A0A401SYX5_CHIPU</name>
<comment type="caution">
    <text evidence="1">The sequence shown here is derived from an EMBL/GenBank/DDBJ whole genome shotgun (WGS) entry which is preliminary data.</text>
</comment>
<sequence length="130" mass="14692">MKCSLRVFLLSLVLLVAFFTSLFFTDTLTGVTNMAYLETQGGENSHRVKLVPSYLGVQRLSKGLVDQKTCACDHCVGDLGLSQWFDEHFDQDILPLWTKANMKLDPDVYNWWVGLPTPKPPQRTPWQGGT</sequence>
<dbReference type="InterPro" id="IPR051757">
    <property type="entry name" value="Beta-gal_alpha2-3_sialyltrans"/>
</dbReference>
<dbReference type="PANTHER" id="PTHR46032">
    <property type="entry name" value="ALPHA-2,3-SIALYLTRANSFERASE ST3GAL I ISOFORM X1"/>
    <property type="match status" value="1"/>
</dbReference>
<dbReference type="GO" id="GO:0016020">
    <property type="term" value="C:membrane"/>
    <property type="evidence" value="ECO:0007669"/>
    <property type="project" value="TreeGrafter"/>
</dbReference>
<gene>
    <name evidence="1" type="ORF">chiPu_0014098</name>
</gene>
<evidence type="ECO:0000313" key="1">
    <source>
        <dbReference type="EMBL" id="GCC35612.1"/>
    </source>
</evidence>
<reference evidence="1 2" key="1">
    <citation type="journal article" date="2018" name="Nat. Ecol. Evol.">
        <title>Shark genomes provide insights into elasmobranch evolution and the origin of vertebrates.</title>
        <authorList>
            <person name="Hara Y"/>
            <person name="Yamaguchi K"/>
            <person name="Onimaru K"/>
            <person name="Kadota M"/>
            <person name="Koyanagi M"/>
            <person name="Keeley SD"/>
            <person name="Tatsumi K"/>
            <person name="Tanaka K"/>
            <person name="Motone F"/>
            <person name="Kageyama Y"/>
            <person name="Nozu R"/>
            <person name="Adachi N"/>
            <person name="Nishimura O"/>
            <person name="Nakagawa R"/>
            <person name="Tanegashima C"/>
            <person name="Kiyatake I"/>
            <person name="Matsumoto R"/>
            <person name="Murakumo K"/>
            <person name="Nishida K"/>
            <person name="Terakita A"/>
            <person name="Kuratani S"/>
            <person name="Sato K"/>
            <person name="Hyodo S Kuraku.S."/>
        </authorList>
    </citation>
    <scope>NUCLEOTIDE SEQUENCE [LARGE SCALE GENOMIC DNA]</scope>
</reference>
<dbReference type="Proteomes" id="UP000287033">
    <property type="component" value="Unassembled WGS sequence"/>
</dbReference>
<proteinExistence type="predicted"/>
<dbReference type="GO" id="GO:0097503">
    <property type="term" value="P:sialylation"/>
    <property type="evidence" value="ECO:0007669"/>
    <property type="project" value="TreeGrafter"/>
</dbReference>
<dbReference type="InterPro" id="IPR038578">
    <property type="entry name" value="GT29-like_sf"/>
</dbReference>
<dbReference type="AlphaFoldDB" id="A0A401SYX5"/>
<keyword evidence="2" id="KW-1185">Reference proteome</keyword>
<dbReference type="STRING" id="137246.A0A401SYX5"/>
<accession>A0A401SYX5</accession>
<dbReference type="GO" id="GO:0003836">
    <property type="term" value="F:beta-galactoside (CMP) alpha-2,3-sialyltransferase activity"/>
    <property type="evidence" value="ECO:0007669"/>
    <property type="project" value="TreeGrafter"/>
</dbReference>
<dbReference type="EMBL" id="BEZZ01000723">
    <property type="protein sequence ID" value="GCC35612.1"/>
    <property type="molecule type" value="Genomic_DNA"/>
</dbReference>